<sequence>MLYESMTERQRELSDKAMDAEGLLYGNAEFNIAKYMYASILGDRQIGDDGAEAIAEALKVNTTMSELDLGKNQIGVAGAQSIAEALKVNTTLTTLYLDRNQIGDAGAEAIAEALKVNTTVNVLDLRLCHIGYAGVLALAEALKVNTTVTMLYLGKNAIGDAGAQAIAETLKVNTTLTWLNLPQNCIGNSGTRAIVEALKDSCRREVYISDQIRPLVFSLTPRLASAEDVQTVFHLLTSGLALEDQSASLPVLPVELAEHIMDEAQYWQGVQCTKRERFQADTPDVALKVTVPRSLDGNWVCVKSIHVLRDKATHDGDSDDSAFELIVRDEQGSVRCEFAAQPTFLDATLESLTIWPALAPIIRQMRGGWEVQVRPSKSVQDVGFESLYLGYVGPIFAMFECPAFSNARKASG</sequence>
<reference evidence="2" key="1">
    <citation type="submission" date="2011-02" db="EMBL/GenBank/DDBJ databases">
        <title>The Genome Sequence of Capsaspora owczarzaki ATCC 30864.</title>
        <authorList>
            <person name="Russ C."/>
            <person name="Cuomo C."/>
            <person name="Burger G."/>
            <person name="Gray M.W."/>
            <person name="Holland P.W.H."/>
            <person name="King N."/>
            <person name="Lang F.B.F."/>
            <person name="Roger A.J."/>
            <person name="Ruiz-Trillo I."/>
            <person name="Young S.K."/>
            <person name="Zeng Q."/>
            <person name="Gargeya S."/>
            <person name="Alvarado L."/>
            <person name="Berlin A."/>
            <person name="Chapman S.B."/>
            <person name="Chen Z."/>
            <person name="Freedman E."/>
            <person name="Gellesch M."/>
            <person name="Goldberg J."/>
            <person name="Griggs A."/>
            <person name="Gujja S."/>
            <person name="Heilman E."/>
            <person name="Heiman D."/>
            <person name="Howarth C."/>
            <person name="Mehta T."/>
            <person name="Neiman D."/>
            <person name="Pearson M."/>
            <person name="Roberts A."/>
            <person name="Saif S."/>
            <person name="Shea T."/>
            <person name="Shenoy N."/>
            <person name="Sisk P."/>
            <person name="Stolte C."/>
            <person name="Sykes S."/>
            <person name="White J."/>
            <person name="Yandava C."/>
            <person name="Haas B."/>
            <person name="Nusbaum C."/>
            <person name="Birren B."/>
        </authorList>
    </citation>
    <scope>NUCLEOTIDE SEQUENCE</scope>
    <source>
        <strain evidence="2">ATCC 30864</strain>
    </source>
</reference>
<dbReference type="InParanoid" id="A0A0D2X2T0"/>
<dbReference type="PANTHER" id="PTHR24114">
    <property type="entry name" value="LEUCINE RICH REPEAT FAMILY PROTEIN"/>
    <property type="match status" value="1"/>
</dbReference>
<dbReference type="Proteomes" id="UP000008743">
    <property type="component" value="Unassembled WGS sequence"/>
</dbReference>
<gene>
    <name evidence="1" type="ORF">CAOG_003935</name>
</gene>
<dbReference type="OrthoDB" id="184583at2759"/>
<dbReference type="InterPro" id="IPR052394">
    <property type="entry name" value="LRR-containing"/>
</dbReference>
<accession>A0A0D2X2T0</accession>
<dbReference type="PANTHER" id="PTHR24114:SF2">
    <property type="entry name" value="F-BOX DOMAIN-CONTAINING PROTEIN-RELATED"/>
    <property type="match status" value="1"/>
</dbReference>
<evidence type="ECO:0008006" key="3">
    <source>
        <dbReference type="Google" id="ProtNLM"/>
    </source>
</evidence>
<organism evidence="1 2">
    <name type="scientific">Capsaspora owczarzaki (strain ATCC 30864)</name>
    <dbReference type="NCBI Taxonomy" id="595528"/>
    <lineage>
        <taxon>Eukaryota</taxon>
        <taxon>Filasterea</taxon>
        <taxon>Capsaspora</taxon>
    </lineage>
</organism>
<keyword evidence="2" id="KW-1185">Reference proteome</keyword>
<dbReference type="eggNOG" id="KOG4308">
    <property type="taxonomic scope" value="Eukaryota"/>
</dbReference>
<dbReference type="EMBL" id="KE346364">
    <property type="protein sequence ID" value="KJE93094.1"/>
    <property type="molecule type" value="Genomic_DNA"/>
</dbReference>
<dbReference type="Gene3D" id="3.80.10.10">
    <property type="entry name" value="Ribonuclease Inhibitor"/>
    <property type="match status" value="2"/>
</dbReference>
<name>A0A0D2X2T0_CAPO3</name>
<dbReference type="InterPro" id="IPR001611">
    <property type="entry name" value="Leu-rich_rpt"/>
</dbReference>
<dbReference type="PhylomeDB" id="A0A0D2X2T0"/>
<protein>
    <recommendedName>
        <fullName evidence="3">NOD3 protein</fullName>
    </recommendedName>
</protein>
<dbReference type="Pfam" id="PF13516">
    <property type="entry name" value="LRR_6"/>
    <property type="match status" value="5"/>
</dbReference>
<evidence type="ECO:0000313" key="1">
    <source>
        <dbReference type="EMBL" id="KJE93094.1"/>
    </source>
</evidence>
<evidence type="ECO:0000313" key="2">
    <source>
        <dbReference type="Proteomes" id="UP000008743"/>
    </source>
</evidence>
<dbReference type="SUPFAM" id="SSF52047">
    <property type="entry name" value="RNI-like"/>
    <property type="match status" value="1"/>
</dbReference>
<dbReference type="InterPro" id="IPR032675">
    <property type="entry name" value="LRR_dom_sf"/>
</dbReference>
<dbReference type="SMART" id="SM00368">
    <property type="entry name" value="LRR_RI"/>
    <property type="match status" value="6"/>
</dbReference>
<proteinExistence type="predicted"/>
<dbReference type="AlphaFoldDB" id="A0A0D2X2T0"/>